<dbReference type="NCBIfam" id="NF047420">
    <property type="entry name" value="EF_P_mod_YmfI"/>
    <property type="match status" value="1"/>
</dbReference>
<evidence type="ECO:0000256" key="2">
    <source>
        <dbReference type="ARBA" id="ARBA00023002"/>
    </source>
</evidence>
<dbReference type="SMART" id="SM00822">
    <property type="entry name" value="PKS_KR"/>
    <property type="match status" value="1"/>
</dbReference>
<protein>
    <submittedName>
        <fullName evidence="4">SDR family oxidoreductase</fullName>
    </submittedName>
</protein>
<dbReference type="PANTHER" id="PTHR42879:SF2">
    <property type="entry name" value="3-OXOACYL-[ACYL-CARRIER-PROTEIN] REDUCTASE FABG"/>
    <property type="match status" value="1"/>
</dbReference>
<name>A0A7Z2VHJ5_9BACL</name>
<dbReference type="PROSITE" id="PS00061">
    <property type="entry name" value="ADH_SHORT"/>
    <property type="match status" value="1"/>
</dbReference>
<dbReference type="KEGG" id="cheb:HH215_09090"/>
<comment type="similarity">
    <text evidence="1">Belongs to the short-chain dehydrogenases/reductases (SDR) family.</text>
</comment>
<dbReference type="PRINTS" id="PR00080">
    <property type="entry name" value="SDRFAMILY"/>
</dbReference>
<evidence type="ECO:0000259" key="3">
    <source>
        <dbReference type="SMART" id="SM00822"/>
    </source>
</evidence>
<evidence type="ECO:0000313" key="4">
    <source>
        <dbReference type="EMBL" id="QJD83313.1"/>
    </source>
</evidence>
<dbReference type="SUPFAM" id="SSF51735">
    <property type="entry name" value="NAD(P)-binding Rossmann-fold domains"/>
    <property type="match status" value="1"/>
</dbReference>
<dbReference type="GO" id="GO:0032787">
    <property type="term" value="P:monocarboxylic acid metabolic process"/>
    <property type="evidence" value="ECO:0007669"/>
    <property type="project" value="UniProtKB-ARBA"/>
</dbReference>
<dbReference type="InterPro" id="IPR050259">
    <property type="entry name" value="SDR"/>
</dbReference>
<dbReference type="InterPro" id="IPR036291">
    <property type="entry name" value="NAD(P)-bd_dom_sf"/>
</dbReference>
<reference evidence="4 5" key="1">
    <citation type="submission" date="2020-04" db="EMBL/GenBank/DDBJ databases">
        <title>Genome sequencing of novel species.</title>
        <authorList>
            <person name="Heo J."/>
            <person name="Kim S.-J."/>
            <person name="Kim J.-S."/>
            <person name="Hong S.-B."/>
            <person name="Kwon S.-W."/>
        </authorList>
    </citation>
    <scope>NUCLEOTIDE SEQUENCE [LARGE SCALE GENOMIC DNA]</scope>
    <source>
        <strain evidence="4 5">MFER-1</strain>
    </source>
</reference>
<dbReference type="PANTHER" id="PTHR42879">
    <property type="entry name" value="3-OXOACYL-(ACYL-CARRIER-PROTEIN) REDUCTASE"/>
    <property type="match status" value="1"/>
</dbReference>
<evidence type="ECO:0000313" key="5">
    <source>
        <dbReference type="Proteomes" id="UP000502248"/>
    </source>
</evidence>
<dbReference type="PRINTS" id="PR00081">
    <property type="entry name" value="GDHRDH"/>
</dbReference>
<organism evidence="4 5">
    <name type="scientific">Cohnella herbarum</name>
    <dbReference type="NCBI Taxonomy" id="2728023"/>
    <lineage>
        <taxon>Bacteria</taxon>
        <taxon>Bacillati</taxon>
        <taxon>Bacillota</taxon>
        <taxon>Bacilli</taxon>
        <taxon>Bacillales</taxon>
        <taxon>Paenibacillaceae</taxon>
        <taxon>Cohnella</taxon>
    </lineage>
</organism>
<keyword evidence="5" id="KW-1185">Reference proteome</keyword>
<dbReference type="Gene3D" id="3.40.50.720">
    <property type="entry name" value="NAD(P)-binding Rossmann-like Domain"/>
    <property type="match status" value="1"/>
</dbReference>
<sequence length="244" mass="26112">MKRVALVTGASRGIGAAVARQLASDGADVALQYYAAEDAAEGVASDCRSFGVQAIALQADLRSKASAWELKARMDRLQWSPDIVVHCAGMAHYGLLEDTDEQLWDDLMNVNLKGAYYLTQWFGPAMRWKRWGRFVHLSSIWGVVGAAGEAAYSASKGGLNAFTKSVAKEMASSGITVNAVCPGAVATDMLSALDAADREQLCHDIPLGRLGHPEEVAWLVSFLVSEEAGYITGQTIGLNGGWQM</sequence>
<gene>
    <name evidence="4" type="ORF">HH215_09090</name>
</gene>
<evidence type="ECO:0000256" key="1">
    <source>
        <dbReference type="ARBA" id="ARBA00006484"/>
    </source>
</evidence>
<dbReference type="InterPro" id="IPR057326">
    <property type="entry name" value="KR_dom"/>
</dbReference>
<dbReference type="Proteomes" id="UP000502248">
    <property type="component" value="Chromosome"/>
</dbReference>
<dbReference type="InterPro" id="IPR020904">
    <property type="entry name" value="Sc_DH/Rdtase_CS"/>
</dbReference>
<dbReference type="FunFam" id="3.40.50.720:FF:000173">
    <property type="entry name" value="3-oxoacyl-[acyl-carrier protein] reductase"/>
    <property type="match status" value="1"/>
</dbReference>
<proteinExistence type="inferred from homology"/>
<feature type="domain" description="Ketoreductase" evidence="3">
    <location>
        <begin position="3"/>
        <end position="188"/>
    </location>
</feature>
<accession>A0A7Z2VHJ5</accession>
<dbReference type="GO" id="GO:0016491">
    <property type="term" value="F:oxidoreductase activity"/>
    <property type="evidence" value="ECO:0007669"/>
    <property type="project" value="UniProtKB-KW"/>
</dbReference>
<dbReference type="Pfam" id="PF13561">
    <property type="entry name" value="adh_short_C2"/>
    <property type="match status" value="1"/>
</dbReference>
<dbReference type="AlphaFoldDB" id="A0A7Z2VHJ5"/>
<keyword evidence="2" id="KW-0560">Oxidoreductase</keyword>
<dbReference type="EMBL" id="CP051680">
    <property type="protein sequence ID" value="QJD83313.1"/>
    <property type="molecule type" value="Genomic_DNA"/>
</dbReference>
<dbReference type="RefSeq" id="WP_169279609.1">
    <property type="nucleotide sequence ID" value="NZ_CP051680.1"/>
</dbReference>
<dbReference type="InterPro" id="IPR002347">
    <property type="entry name" value="SDR_fam"/>
</dbReference>